<dbReference type="Gene3D" id="3.40.190.10">
    <property type="entry name" value="Periplasmic binding protein-like II"/>
    <property type="match status" value="2"/>
</dbReference>
<comment type="caution">
    <text evidence="3">The sequence shown here is derived from an EMBL/GenBank/DDBJ whole genome shotgun (WGS) entry which is preliminary data.</text>
</comment>
<accession>A0A432Z2W1</accession>
<dbReference type="PANTHER" id="PTHR35936">
    <property type="entry name" value="MEMBRANE-BOUND LYTIC MUREIN TRANSGLYCOSYLASE F"/>
    <property type="match status" value="1"/>
</dbReference>
<dbReference type="EMBL" id="PIQE01000003">
    <property type="protein sequence ID" value="RUO72207.1"/>
    <property type="molecule type" value="Genomic_DNA"/>
</dbReference>
<feature type="chain" id="PRO_5019236291" description="Solute-binding protein family 3/N-terminal domain-containing protein" evidence="2">
    <location>
        <begin position="29"/>
        <end position="493"/>
    </location>
</feature>
<name>A0A432Z2W1_9GAMM</name>
<evidence type="ECO:0008006" key="5">
    <source>
        <dbReference type="Google" id="ProtNLM"/>
    </source>
</evidence>
<reference evidence="4" key="1">
    <citation type="journal article" date="2018" name="Front. Microbiol.">
        <title>Genome-Based Analysis Reveals the Taxonomy and Diversity of the Family Idiomarinaceae.</title>
        <authorList>
            <person name="Liu Y."/>
            <person name="Lai Q."/>
            <person name="Shao Z."/>
        </authorList>
    </citation>
    <scope>NUCLEOTIDE SEQUENCE [LARGE SCALE GENOMIC DNA]</scope>
    <source>
        <strain evidence="4">c121</strain>
    </source>
</reference>
<feature type="signal peptide" evidence="2">
    <location>
        <begin position="1"/>
        <end position="28"/>
    </location>
</feature>
<gene>
    <name evidence="3" type="ORF">CWI80_10440</name>
</gene>
<dbReference type="STRING" id="1122124.GCA_000423165_01832"/>
<keyword evidence="4" id="KW-1185">Reference proteome</keyword>
<comment type="similarity">
    <text evidence="1">Belongs to the bacterial solute-binding protein 3 family.</text>
</comment>
<organism evidence="3 4">
    <name type="scientific">Pseudidiomarina sediminum</name>
    <dbReference type="NCBI Taxonomy" id="431675"/>
    <lineage>
        <taxon>Bacteria</taxon>
        <taxon>Pseudomonadati</taxon>
        <taxon>Pseudomonadota</taxon>
        <taxon>Gammaproteobacteria</taxon>
        <taxon>Alteromonadales</taxon>
        <taxon>Idiomarinaceae</taxon>
        <taxon>Pseudidiomarina</taxon>
    </lineage>
</organism>
<proteinExistence type="inferred from homology"/>
<evidence type="ECO:0000256" key="1">
    <source>
        <dbReference type="ARBA" id="ARBA00010333"/>
    </source>
</evidence>
<dbReference type="AlphaFoldDB" id="A0A432Z2W1"/>
<evidence type="ECO:0000313" key="3">
    <source>
        <dbReference type="EMBL" id="RUO72207.1"/>
    </source>
</evidence>
<dbReference type="Proteomes" id="UP000287022">
    <property type="component" value="Unassembled WGS sequence"/>
</dbReference>
<evidence type="ECO:0000313" key="4">
    <source>
        <dbReference type="Proteomes" id="UP000287022"/>
    </source>
</evidence>
<protein>
    <recommendedName>
        <fullName evidence="5">Solute-binding protein family 3/N-terminal domain-containing protein</fullName>
    </recommendedName>
</protein>
<sequence length="493" mass="56345">MHSTRTFCWPWFSLIAVLFLTSTAPVRALDHTPESTSTEPPTELVFRQPEASPIANFAVALLTEAYAEMGIRLRFVEMPRERSLNEANKGHIAGELGRIPTIDKDFEHLRRVDFPLYEAEMVLVADRRNCGLCSFNDIESFTYIGGTHAAEQVLAEHEVSKPNIKALSFEQAKLLYENGRVEAMLLSSFEAEQLECINNPYTIVVPFKRNTGYHFLHERHAALIPQLERILHRLARSGRVAQLMQEHDAQSLSMQHFMSLPQFGSVTLTAGHWPGYTNLDGSGYYWQLMREIFEPVTDDINFHSNSVNRAYRGFDEERFDALVGTVAVQVSDDTILSRTHINFDRALYLFAKQQDAISDTLAGALERPVCHVAGYQYEQLLPNQLKFYSVSDYLDCFAMLDMGRVGAVVAYEEDAPDWSESPYAKHKLRDGLPIHLAFHRNPRGYRLRDWFDRTFRLLVEERRIDQVYSQEMLQRAYFDTTPPPTSASATGSD</sequence>
<evidence type="ECO:0000256" key="2">
    <source>
        <dbReference type="SAM" id="SignalP"/>
    </source>
</evidence>
<dbReference type="SUPFAM" id="SSF53850">
    <property type="entry name" value="Periplasmic binding protein-like II"/>
    <property type="match status" value="2"/>
</dbReference>
<dbReference type="PANTHER" id="PTHR35936:SF17">
    <property type="entry name" value="ARGININE-BINDING EXTRACELLULAR PROTEIN ARTP"/>
    <property type="match status" value="1"/>
</dbReference>
<dbReference type="RefSeq" id="WP_026860570.1">
    <property type="nucleotide sequence ID" value="NZ_PIQE01000003.1"/>
</dbReference>
<keyword evidence="2" id="KW-0732">Signal</keyword>